<dbReference type="SUPFAM" id="SSF52540">
    <property type="entry name" value="P-loop containing nucleoside triphosphate hydrolases"/>
    <property type="match status" value="1"/>
</dbReference>
<evidence type="ECO:0000313" key="7">
    <source>
        <dbReference type="EMBL" id="SDW09171.1"/>
    </source>
</evidence>
<dbReference type="RefSeq" id="WP_090294158.1">
    <property type="nucleotide sequence ID" value="NZ_FNKI01000002.1"/>
</dbReference>
<dbReference type="InterPro" id="IPR027417">
    <property type="entry name" value="P-loop_NTPase"/>
</dbReference>
<dbReference type="OrthoDB" id="9801987at2"/>
<dbReference type="SMART" id="SM00382">
    <property type="entry name" value="AAA"/>
    <property type="match status" value="1"/>
</dbReference>
<dbReference type="PANTHER" id="PTHR43820">
    <property type="entry name" value="HIGH-AFFINITY BRANCHED-CHAIN AMINO ACID TRANSPORT ATP-BINDING PROTEIN LIVF"/>
    <property type="match status" value="1"/>
</dbReference>
<dbReference type="Gene3D" id="3.40.50.300">
    <property type="entry name" value="P-loop containing nucleotide triphosphate hydrolases"/>
    <property type="match status" value="1"/>
</dbReference>
<reference evidence="8" key="1">
    <citation type="submission" date="2016-10" db="EMBL/GenBank/DDBJ databases">
        <authorList>
            <person name="Varghese N."/>
            <person name="Submissions S."/>
        </authorList>
    </citation>
    <scope>NUCLEOTIDE SEQUENCE [LARGE SCALE GENOMIC DNA]</scope>
    <source>
        <strain evidence="8">DSM 25030</strain>
    </source>
</reference>
<keyword evidence="8" id="KW-1185">Reference proteome</keyword>
<evidence type="ECO:0000256" key="4">
    <source>
        <dbReference type="ARBA" id="ARBA00022840"/>
    </source>
</evidence>
<feature type="domain" description="ABC transporter" evidence="6">
    <location>
        <begin position="3"/>
        <end position="221"/>
    </location>
</feature>
<evidence type="ECO:0000313" key="8">
    <source>
        <dbReference type="Proteomes" id="UP000199592"/>
    </source>
</evidence>
<dbReference type="InterPro" id="IPR003593">
    <property type="entry name" value="AAA+_ATPase"/>
</dbReference>
<dbReference type="GO" id="GO:0015658">
    <property type="term" value="F:branched-chain amino acid transmembrane transporter activity"/>
    <property type="evidence" value="ECO:0007669"/>
    <property type="project" value="TreeGrafter"/>
</dbReference>
<comment type="similarity">
    <text evidence="1">Belongs to the ABC transporter superfamily.</text>
</comment>
<dbReference type="PROSITE" id="PS50893">
    <property type="entry name" value="ABC_TRANSPORTER_2"/>
    <property type="match status" value="1"/>
</dbReference>
<keyword evidence="2" id="KW-0813">Transport</keyword>
<gene>
    <name evidence="7" type="ORF">SAMN04487892_0317</name>
</gene>
<organism evidence="7 8">
    <name type="scientific">Flagellimonas zhangzhouensis</name>
    <dbReference type="NCBI Taxonomy" id="1073328"/>
    <lineage>
        <taxon>Bacteria</taxon>
        <taxon>Pseudomonadati</taxon>
        <taxon>Bacteroidota</taxon>
        <taxon>Flavobacteriia</taxon>
        <taxon>Flavobacteriales</taxon>
        <taxon>Flavobacteriaceae</taxon>
        <taxon>Flagellimonas</taxon>
    </lineage>
</organism>
<dbReference type="PANTHER" id="PTHR43820:SF3">
    <property type="entry name" value="BRANCHED-CHAIN AMINO ACID TRANSPORT SYSTEM,ATP-BINDING PROTEIN"/>
    <property type="match status" value="1"/>
</dbReference>
<evidence type="ECO:0000256" key="3">
    <source>
        <dbReference type="ARBA" id="ARBA00022741"/>
    </source>
</evidence>
<dbReference type="GO" id="GO:0016887">
    <property type="term" value="F:ATP hydrolysis activity"/>
    <property type="evidence" value="ECO:0007669"/>
    <property type="project" value="InterPro"/>
</dbReference>
<keyword evidence="3" id="KW-0547">Nucleotide-binding</keyword>
<proteinExistence type="inferred from homology"/>
<dbReference type="InterPro" id="IPR052156">
    <property type="entry name" value="BCAA_Transport_ATP-bd_LivF"/>
</dbReference>
<dbReference type="Proteomes" id="UP000199592">
    <property type="component" value="Unassembled WGS sequence"/>
</dbReference>
<dbReference type="InterPro" id="IPR003439">
    <property type="entry name" value="ABC_transporter-like_ATP-bd"/>
</dbReference>
<dbReference type="EMBL" id="FNMY01000001">
    <property type="protein sequence ID" value="SDW09171.1"/>
    <property type="molecule type" value="Genomic_DNA"/>
</dbReference>
<dbReference type="STRING" id="1073328.SAMN05216294_1665"/>
<protein>
    <submittedName>
        <fullName evidence="7">ABC-type lipopolysaccharide export system, ATPase component</fullName>
    </submittedName>
</protein>
<sequence length="221" mass="25496">MILEIDNIELSFDQKRVLRGVFLKAESGKVTGVLGRNGSGKTSLLNILFGNLTPKYKSIRIDGKMIKRPLYLQNQIAYLPQHKLLSENLKIITYFKLFNVDWDEFILYFNHFKSLKTHLTFELSGGERRLLETYLILNSDKKIILLDEPFSGIAPIYISRIKELLNILKAHKIILITDHLYEEIVDLSDELYFLKSGCSNLINGREDLINEGYLTSNSPQK</sequence>
<evidence type="ECO:0000256" key="2">
    <source>
        <dbReference type="ARBA" id="ARBA00022448"/>
    </source>
</evidence>
<evidence type="ECO:0000256" key="5">
    <source>
        <dbReference type="ARBA" id="ARBA00022970"/>
    </source>
</evidence>
<keyword evidence="5" id="KW-0029">Amino-acid transport</keyword>
<keyword evidence="4" id="KW-0067">ATP-binding</keyword>
<evidence type="ECO:0000259" key="6">
    <source>
        <dbReference type="PROSITE" id="PS50893"/>
    </source>
</evidence>
<dbReference type="AlphaFoldDB" id="A0A1H2QPW3"/>
<evidence type="ECO:0000256" key="1">
    <source>
        <dbReference type="ARBA" id="ARBA00005417"/>
    </source>
</evidence>
<dbReference type="GO" id="GO:0015807">
    <property type="term" value="P:L-amino acid transport"/>
    <property type="evidence" value="ECO:0007669"/>
    <property type="project" value="TreeGrafter"/>
</dbReference>
<name>A0A1H2QPW3_9FLAO</name>
<accession>A0A1H2QPW3</accession>
<dbReference type="GO" id="GO:0005524">
    <property type="term" value="F:ATP binding"/>
    <property type="evidence" value="ECO:0007669"/>
    <property type="project" value="UniProtKB-KW"/>
</dbReference>
<dbReference type="Pfam" id="PF00005">
    <property type="entry name" value="ABC_tran"/>
    <property type="match status" value="1"/>
</dbReference>